<evidence type="ECO:0000313" key="2">
    <source>
        <dbReference type="Proteomes" id="UP000095787"/>
    </source>
</evidence>
<dbReference type="Pfam" id="PF13419">
    <property type="entry name" value="HAD_2"/>
    <property type="match status" value="1"/>
</dbReference>
<dbReference type="Gene3D" id="1.10.150.240">
    <property type="entry name" value="Putative phosphatase, domain 2"/>
    <property type="match status" value="1"/>
</dbReference>
<sequence>MDINKEYEIYFFDFFGTIMHRKCSGDDIKKIWSNQLALLCKCKLSSRIWYELRISAEKYVCRKENHYEFTYKELIKEIYNRVSGIAEGYADILDFEQFYMLCLKIELDVETNMQEKNEEVISQIKQLKGCGKKVCILSDFYLDSQCISRFLEKKGENHLVDNIFVSCEFLKNKADGSLYKEILTLLNCSSKDCCMIGDNYRSDFINAKSNGISAVRVRDNKKFNRDINCKKVLTQLMNTEHKNGISYANYSFMLFKFISALYNKLLLHSDRKVFFLAREGELLKQLFDRYCEYMQVQFGSPCIKSEYLYVSRQATYPASLKCLEEEQFETLFKEYSALSIESFLTNIGIEERDKKKIEIEFTEEYSKIIDNFGSSDLFERLKKSVVFVEIYKKTISKKNELLRQYLKQKGFFDVASVAIVDVGWRGSIQDNIARCVGGEVEIRGYYCGLNNKARISKGNQKEGLIFSEYPYKTKNFAVWSYDSNFMERLLTASHASTKGYEKSGEIIKPVFNEFGSEENNYTIIKPIQKKLIKQFEEYVSEAYYLPVLSDELEDLLVQLHIKCCCHIYKSNLVLQQTLLQGQMENFGYQVRSGERLKEAFSIRNAFKKIVCNRKLLKNIPLIVRFMNSRRLYFISLCFMKIEEKRLRREYIRCRNI</sequence>
<dbReference type="InterPro" id="IPR023214">
    <property type="entry name" value="HAD_sf"/>
</dbReference>
<dbReference type="EMBL" id="CYZO01000011">
    <property type="protein sequence ID" value="CUN88418.1"/>
    <property type="molecule type" value="Genomic_DNA"/>
</dbReference>
<dbReference type="InterPro" id="IPR023198">
    <property type="entry name" value="PGP-like_dom2"/>
</dbReference>
<dbReference type="InterPro" id="IPR041492">
    <property type="entry name" value="HAD_2"/>
</dbReference>
<gene>
    <name evidence="1" type="ORF">ERS852456_01051</name>
</gene>
<proteinExistence type="predicted"/>
<dbReference type="GO" id="GO:0016787">
    <property type="term" value="F:hydrolase activity"/>
    <property type="evidence" value="ECO:0007669"/>
    <property type="project" value="UniProtKB-KW"/>
</dbReference>
<accession>A0A174ALT7</accession>
<dbReference type="Gene3D" id="3.40.50.1000">
    <property type="entry name" value="HAD superfamily/HAD-like"/>
    <property type="match status" value="1"/>
</dbReference>
<dbReference type="InterPro" id="IPR036412">
    <property type="entry name" value="HAD-like_sf"/>
</dbReference>
<dbReference type="AlphaFoldDB" id="A0A174ALT7"/>
<dbReference type="RefSeq" id="WP_055158769.1">
    <property type="nucleotide sequence ID" value="NZ_CYZO01000011.1"/>
</dbReference>
<dbReference type="Proteomes" id="UP000095787">
    <property type="component" value="Unassembled WGS sequence"/>
</dbReference>
<keyword evidence="1" id="KW-0378">Hydrolase</keyword>
<protein>
    <submittedName>
        <fullName evidence="1">Predicted hydrolase (HAD superfamily)</fullName>
    </submittedName>
</protein>
<organism evidence="1 2">
    <name type="scientific">[Ruminococcus] torques</name>
    <dbReference type="NCBI Taxonomy" id="33039"/>
    <lineage>
        <taxon>Bacteria</taxon>
        <taxon>Bacillati</taxon>
        <taxon>Bacillota</taxon>
        <taxon>Clostridia</taxon>
        <taxon>Lachnospirales</taxon>
        <taxon>Lachnospiraceae</taxon>
        <taxon>Mediterraneibacter</taxon>
    </lineage>
</organism>
<evidence type="ECO:0000313" key="1">
    <source>
        <dbReference type="EMBL" id="CUN88418.1"/>
    </source>
</evidence>
<reference evidence="1 2" key="1">
    <citation type="submission" date="2015-09" db="EMBL/GenBank/DDBJ databases">
        <authorList>
            <consortium name="Pathogen Informatics"/>
        </authorList>
    </citation>
    <scope>NUCLEOTIDE SEQUENCE [LARGE SCALE GENOMIC DNA]</scope>
    <source>
        <strain evidence="1 2">2789STDY5834841</strain>
    </source>
</reference>
<dbReference type="SUPFAM" id="SSF56784">
    <property type="entry name" value="HAD-like"/>
    <property type="match status" value="1"/>
</dbReference>
<name>A0A174ALT7_9FIRM</name>